<dbReference type="InterPro" id="IPR040075">
    <property type="entry name" value="GST_N_Theta"/>
</dbReference>
<dbReference type="SFLD" id="SFLDG01153">
    <property type="entry name" value="Main.4:_Theta-like"/>
    <property type="match status" value="1"/>
</dbReference>
<dbReference type="KEGG" id="pda:103710309"/>
<dbReference type="RefSeq" id="XP_008794197.2">
    <property type="nucleotide sequence ID" value="XM_008795975.4"/>
</dbReference>
<keyword evidence="6" id="KW-1185">Reference proteome</keyword>
<dbReference type="GO" id="GO:0009407">
    <property type="term" value="P:toxin catabolic process"/>
    <property type="evidence" value="ECO:0007669"/>
    <property type="project" value="UniProtKB-ARBA"/>
</dbReference>
<dbReference type="SFLD" id="SFLDS00019">
    <property type="entry name" value="Glutathione_Transferase_(cytos"/>
    <property type="match status" value="1"/>
</dbReference>
<reference evidence="7" key="2">
    <citation type="submission" date="2025-08" db="UniProtKB">
        <authorList>
            <consortium name="RefSeq"/>
        </authorList>
    </citation>
    <scope>IDENTIFICATION</scope>
    <source>
        <tissue evidence="7">Young leaves</tissue>
    </source>
</reference>
<dbReference type="InterPro" id="IPR040079">
    <property type="entry name" value="Glutathione_S-Trfase"/>
</dbReference>
<dbReference type="SUPFAM" id="SSF47616">
    <property type="entry name" value="GST C-terminal domain-like"/>
    <property type="match status" value="1"/>
</dbReference>
<dbReference type="PANTHER" id="PTHR44750">
    <property type="entry name" value="GLUTATHIONE S-TRANSFERASE T1-RELATED"/>
    <property type="match status" value="1"/>
</dbReference>
<dbReference type="Pfam" id="PF13410">
    <property type="entry name" value="GST_C_2"/>
    <property type="match status" value="1"/>
</dbReference>
<evidence type="ECO:0000259" key="5">
    <source>
        <dbReference type="PROSITE" id="PS50405"/>
    </source>
</evidence>
<dbReference type="SUPFAM" id="SSF52833">
    <property type="entry name" value="Thioredoxin-like"/>
    <property type="match status" value="1"/>
</dbReference>
<evidence type="ECO:0000256" key="1">
    <source>
        <dbReference type="ARBA" id="ARBA00009899"/>
    </source>
</evidence>
<dbReference type="PANTHER" id="PTHR44750:SF1">
    <property type="entry name" value="GLUTATHIONE S-TRANSFERASE T1-RELATED"/>
    <property type="match status" value="1"/>
</dbReference>
<dbReference type="FunFam" id="1.20.1050.10:FF:000039">
    <property type="entry name" value="Glutathione S-transferase theta-1"/>
    <property type="match status" value="1"/>
</dbReference>
<sequence length="250" mass="28527">MKLKVYADRLSQPSRAIVIFCKLNGIDFEEVPIDLTKRQHRSPEFKEINPMGQVPAIVDGRFKLFESHAILRYLACAFPGVSDHWYPADLFNRAKIDSVLDWHHLNLRRGAAFYALNSVIAPVFGLPLNSQAANEAEKVLRSSLSKIESIWLKGNAKFLLGNSQPTIADLSLVCEIMQLEVLYEKDRLRILGPHEKILQWIDNVKCATNPHFDEVHAFLFQIKPRLHCQLASISRHNMEQSMKAKLSSKL</sequence>
<keyword evidence="2" id="KW-0216">Detoxification</keyword>
<evidence type="ECO:0000313" key="6">
    <source>
        <dbReference type="Proteomes" id="UP000228380"/>
    </source>
</evidence>
<dbReference type="InterPro" id="IPR036282">
    <property type="entry name" value="Glutathione-S-Trfase_C_sf"/>
</dbReference>
<dbReference type="GO" id="GO:0016740">
    <property type="term" value="F:transferase activity"/>
    <property type="evidence" value="ECO:0007669"/>
    <property type="project" value="UniProtKB-KW"/>
</dbReference>
<name>A0A8B7C939_PHODC</name>
<dbReference type="InterPro" id="IPR040077">
    <property type="entry name" value="GST_C_Theta"/>
</dbReference>
<dbReference type="PROSITE" id="PS50405">
    <property type="entry name" value="GST_CTER"/>
    <property type="match status" value="1"/>
</dbReference>
<proteinExistence type="inferred from homology"/>
<evidence type="ECO:0000256" key="2">
    <source>
        <dbReference type="ARBA" id="ARBA00022575"/>
    </source>
</evidence>
<dbReference type="InterPro" id="IPR010987">
    <property type="entry name" value="Glutathione-S-Trfase_C-like"/>
</dbReference>
<dbReference type="PROSITE" id="PS50404">
    <property type="entry name" value="GST_NTER"/>
    <property type="match status" value="1"/>
</dbReference>
<dbReference type="InterPro" id="IPR004045">
    <property type="entry name" value="Glutathione_S-Trfase_N"/>
</dbReference>
<dbReference type="AlphaFoldDB" id="A0A8B7C939"/>
<organism evidence="6 7">
    <name type="scientific">Phoenix dactylifera</name>
    <name type="common">Date palm</name>
    <dbReference type="NCBI Taxonomy" id="42345"/>
    <lineage>
        <taxon>Eukaryota</taxon>
        <taxon>Viridiplantae</taxon>
        <taxon>Streptophyta</taxon>
        <taxon>Embryophyta</taxon>
        <taxon>Tracheophyta</taxon>
        <taxon>Spermatophyta</taxon>
        <taxon>Magnoliopsida</taxon>
        <taxon>Liliopsida</taxon>
        <taxon>Arecaceae</taxon>
        <taxon>Coryphoideae</taxon>
        <taxon>Phoeniceae</taxon>
        <taxon>Phoenix</taxon>
    </lineage>
</organism>
<dbReference type="GeneID" id="103710309"/>
<dbReference type="Gene3D" id="1.20.1050.10">
    <property type="match status" value="1"/>
</dbReference>
<dbReference type="Gene3D" id="3.40.30.10">
    <property type="entry name" value="Glutaredoxin"/>
    <property type="match status" value="1"/>
</dbReference>
<dbReference type="CDD" id="cd03183">
    <property type="entry name" value="GST_C_Theta"/>
    <property type="match status" value="1"/>
</dbReference>
<dbReference type="Proteomes" id="UP000228380">
    <property type="component" value="Chromosome 5"/>
</dbReference>
<feature type="domain" description="GST N-terminal" evidence="4">
    <location>
        <begin position="1"/>
        <end position="82"/>
    </location>
</feature>
<dbReference type="Pfam" id="PF02798">
    <property type="entry name" value="GST_N"/>
    <property type="match status" value="1"/>
</dbReference>
<reference evidence="6" key="1">
    <citation type="journal article" date="2019" name="Nat. Commun.">
        <title>Genome-wide association mapping of date palm fruit traits.</title>
        <authorList>
            <person name="Hazzouri K.M."/>
            <person name="Gros-Balthazard M."/>
            <person name="Flowers J.M."/>
            <person name="Copetti D."/>
            <person name="Lemansour A."/>
            <person name="Lebrun M."/>
            <person name="Masmoudi K."/>
            <person name="Ferrand S."/>
            <person name="Dhar M.I."/>
            <person name="Fresquez Z.A."/>
            <person name="Rosas U."/>
            <person name="Zhang J."/>
            <person name="Talag J."/>
            <person name="Lee S."/>
            <person name="Kudrna D."/>
            <person name="Powell R.F."/>
            <person name="Leitch I.J."/>
            <person name="Krueger R.R."/>
            <person name="Wing R.A."/>
            <person name="Amiri K.M.A."/>
            <person name="Purugganan M.D."/>
        </authorList>
    </citation>
    <scope>NUCLEOTIDE SEQUENCE [LARGE SCALE GENOMIC DNA]</scope>
    <source>
        <strain evidence="6">cv. Khalas</strain>
    </source>
</reference>
<dbReference type="CDD" id="cd03050">
    <property type="entry name" value="GST_N_Theta"/>
    <property type="match status" value="1"/>
</dbReference>
<gene>
    <name evidence="7" type="primary">LOC103710309</name>
</gene>
<evidence type="ECO:0000259" key="4">
    <source>
        <dbReference type="PROSITE" id="PS50404"/>
    </source>
</evidence>
<accession>A0A8B7C939</accession>
<keyword evidence="3" id="KW-0808">Transferase</keyword>
<dbReference type="SFLD" id="SFLDG00358">
    <property type="entry name" value="Main_(cytGST)"/>
    <property type="match status" value="1"/>
</dbReference>
<dbReference type="InterPro" id="IPR036249">
    <property type="entry name" value="Thioredoxin-like_sf"/>
</dbReference>
<dbReference type="FunFam" id="3.40.30.10:FF:000176">
    <property type="entry name" value="Glutathione S-transferase theta-1"/>
    <property type="match status" value="1"/>
</dbReference>
<feature type="domain" description="GST C-terminal" evidence="5">
    <location>
        <begin position="89"/>
        <end position="226"/>
    </location>
</feature>
<comment type="similarity">
    <text evidence="1">Belongs to the GST superfamily. Theta family.</text>
</comment>
<protein>
    <submittedName>
        <fullName evidence="7">Glutathione S-transferase T1 isoform X1</fullName>
    </submittedName>
</protein>
<dbReference type="InterPro" id="IPR043377">
    <property type="entry name" value="GSTT1/2/3"/>
</dbReference>
<evidence type="ECO:0000256" key="3">
    <source>
        <dbReference type="ARBA" id="ARBA00022679"/>
    </source>
</evidence>
<dbReference type="OrthoDB" id="422574at2759"/>
<evidence type="ECO:0000313" key="7">
    <source>
        <dbReference type="RefSeq" id="XP_008794197.2"/>
    </source>
</evidence>